<dbReference type="RefSeq" id="WP_202101231.1">
    <property type="nucleotide sequence ID" value="NZ_JAERTY010000001.1"/>
</dbReference>
<dbReference type="Gene3D" id="3.40.630.40">
    <property type="entry name" value="Zn-dependent exopeptidases"/>
    <property type="match status" value="1"/>
</dbReference>
<dbReference type="Proteomes" id="UP000625283">
    <property type="component" value="Unassembled WGS sequence"/>
</dbReference>
<gene>
    <name evidence="1" type="ORF">JKG61_01550</name>
</gene>
<organism evidence="1 2">
    <name type="scientific">Sphingobacterium faecale</name>
    <dbReference type="NCBI Taxonomy" id="2803775"/>
    <lineage>
        <taxon>Bacteria</taxon>
        <taxon>Pseudomonadati</taxon>
        <taxon>Bacteroidota</taxon>
        <taxon>Sphingobacteriia</taxon>
        <taxon>Sphingobacteriales</taxon>
        <taxon>Sphingobacteriaceae</taxon>
        <taxon>Sphingobacterium</taxon>
    </lineage>
</organism>
<reference evidence="1 2" key="1">
    <citation type="submission" date="2021-01" db="EMBL/GenBank/DDBJ databases">
        <title>C459-1 draft genome sequence.</title>
        <authorList>
            <person name="Zhang X.-F."/>
        </authorList>
    </citation>
    <scope>NUCLEOTIDE SEQUENCE [LARGE SCALE GENOMIC DNA]</scope>
    <source>
        <strain evidence="2">C459-1</strain>
    </source>
</reference>
<evidence type="ECO:0000313" key="1">
    <source>
        <dbReference type="EMBL" id="MBL1407427.1"/>
    </source>
</evidence>
<name>A0ABS1QYB5_9SPHI</name>
<proteinExistence type="predicted"/>
<accession>A0ABS1QYB5</accession>
<comment type="caution">
    <text evidence="1">The sequence shown here is derived from an EMBL/GenBank/DDBJ whole genome shotgun (WGS) entry which is preliminary data.</text>
</comment>
<sequence>MKKSLQVVFVGSLLCLMIPITFCTCTPGYALLSEEKAARLSQSGVVEYNGAWYQAGDTIYGYKNYVKLIVGDANVPLLLGIPHDGMFEGNPVIPLTGNTGRDINTKPLTFAIADLFKADTGLQPWVILSEIDRRRMDANTYPKDVDTRYGIASEGRKTYDSYHELLLLARTVMATNLANTMGGIFIDMHGHAHRYAHEQEEAYTSIISGKQILSRYIDQSDLGYGLLGTELGEENAQLDSYADRSTIAGLASAHPTVSFSALLRGPYSLGALLEAEGVTSVPGSVIPAPEFDADRFGTNAAGTPKSRPYFNGGFLSRRYGTAKIGTTTGFADNISAIQIETPGINVRNNTTIIARSSHKFKRAIIQYLNHWYNYNFPNSVYPY</sequence>
<protein>
    <recommendedName>
        <fullName evidence="3">N-formylglutamate amidohydrolase</fullName>
    </recommendedName>
</protein>
<evidence type="ECO:0000313" key="2">
    <source>
        <dbReference type="Proteomes" id="UP000625283"/>
    </source>
</evidence>
<keyword evidence="2" id="KW-1185">Reference proteome</keyword>
<dbReference type="EMBL" id="JAERTY010000001">
    <property type="protein sequence ID" value="MBL1407427.1"/>
    <property type="molecule type" value="Genomic_DNA"/>
</dbReference>
<evidence type="ECO:0008006" key="3">
    <source>
        <dbReference type="Google" id="ProtNLM"/>
    </source>
</evidence>